<proteinExistence type="predicted"/>
<dbReference type="PANTHER" id="PTHR45527">
    <property type="entry name" value="NONRIBOSOMAL PEPTIDE SYNTHETASE"/>
    <property type="match status" value="1"/>
</dbReference>
<dbReference type="PROSITE" id="PS50075">
    <property type="entry name" value="CARRIER"/>
    <property type="match status" value="1"/>
</dbReference>
<protein>
    <submittedName>
        <fullName evidence="4">Thioesterase domain-containing protein</fullName>
    </submittedName>
</protein>
<dbReference type="PANTHER" id="PTHR45527:SF1">
    <property type="entry name" value="FATTY ACID SYNTHASE"/>
    <property type="match status" value="1"/>
</dbReference>
<keyword evidence="2" id="KW-0597">Phosphoprotein</keyword>
<dbReference type="AlphaFoldDB" id="A0A450UMF2"/>
<dbReference type="InterPro" id="IPR020802">
    <property type="entry name" value="TesA-like"/>
</dbReference>
<dbReference type="GO" id="GO:0005829">
    <property type="term" value="C:cytosol"/>
    <property type="evidence" value="ECO:0007669"/>
    <property type="project" value="TreeGrafter"/>
</dbReference>
<dbReference type="Gene3D" id="1.10.1200.10">
    <property type="entry name" value="ACP-like"/>
    <property type="match status" value="1"/>
</dbReference>
<organism evidence="4">
    <name type="scientific">Candidatus Kentrum sp. LFY</name>
    <dbReference type="NCBI Taxonomy" id="2126342"/>
    <lineage>
        <taxon>Bacteria</taxon>
        <taxon>Pseudomonadati</taxon>
        <taxon>Pseudomonadota</taxon>
        <taxon>Gammaproteobacteria</taxon>
        <taxon>Candidatus Kentrum</taxon>
    </lineage>
</organism>
<name>A0A450UMF2_9GAMM</name>
<dbReference type="InterPro" id="IPR009081">
    <property type="entry name" value="PP-bd_ACP"/>
</dbReference>
<feature type="domain" description="Carrier" evidence="3">
    <location>
        <begin position="141"/>
        <end position="216"/>
    </location>
</feature>
<dbReference type="SMART" id="SM00824">
    <property type="entry name" value="PKS_TE"/>
    <property type="match status" value="1"/>
</dbReference>
<dbReference type="SUPFAM" id="SSF53474">
    <property type="entry name" value="alpha/beta-Hydrolases"/>
    <property type="match status" value="1"/>
</dbReference>
<evidence type="ECO:0000256" key="1">
    <source>
        <dbReference type="ARBA" id="ARBA00022450"/>
    </source>
</evidence>
<dbReference type="Gene3D" id="3.40.50.1820">
    <property type="entry name" value="alpha/beta hydrolase"/>
    <property type="match status" value="1"/>
</dbReference>
<dbReference type="InterPro" id="IPR001031">
    <property type="entry name" value="Thioesterase"/>
</dbReference>
<dbReference type="SMART" id="SM00823">
    <property type="entry name" value="PKS_PP"/>
    <property type="match status" value="1"/>
</dbReference>
<dbReference type="Pfam" id="PF00975">
    <property type="entry name" value="Thioesterase"/>
    <property type="match status" value="1"/>
</dbReference>
<dbReference type="InterPro" id="IPR020806">
    <property type="entry name" value="PKS_PP-bd"/>
</dbReference>
<dbReference type="FunFam" id="1.10.1200.10:FF:000016">
    <property type="entry name" value="Non-ribosomal peptide synthase"/>
    <property type="match status" value="1"/>
</dbReference>
<dbReference type="Gene3D" id="3.30.300.30">
    <property type="match status" value="1"/>
</dbReference>
<dbReference type="PROSITE" id="PS00012">
    <property type="entry name" value="PHOSPHOPANTETHEINE"/>
    <property type="match status" value="1"/>
</dbReference>
<gene>
    <name evidence="4" type="ORF">BECKLFY1418A_GA0070994_103331</name>
</gene>
<evidence type="ECO:0000259" key="3">
    <source>
        <dbReference type="PROSITE" id="PS50075"/>
    </source>
</evidence>
<sequence length="516" mass="56686">MDICTAGALLAGDGAFEKGGDVRLRIRIPGDSETRWLRGRVAYSRGDTTGIDFKLTPEEQTLMERGVTHELEDKGFVNFLQYSLRDKLRRTLREKLPDYMVPSDFVLLMSLPLTPNGKVDRRALSERPIRALQLPEEDFVPPRTADEKALAAIWAEVLKAERVGIHDDFFELGGHSLLAVTLLSRIEARFGRHLPLSVLFQGATVAELARQLDNAASLGGGAQGAIDPDAQGAVDPWRPLVAIRAGGAWPPFFCLPGAGGNVLYLHALAGALGDEQPFYDGLQMVGLDGESEPDTRIEAMAARYIREIRTVQADGPYLLGGHSLGGWVALEMAKQLQQQGEQVARLAIFDTTVPFGQAIGVDWHDVDWIIDIAHIAGRLLGRELVFSEAEFRRLDSEAQFGHLRDLLAQGGWPISSRQLEALVGIFKANCQMDYTPQDIPAIPISLFKAREPASVTRSGAQMAAFSEPFKADPTWGWGRYAAGPVDLHEVPGDHYTMMSHPNVEVLAERLRGRLVT</sequence>
<keyword evidence="1" id="KW-0596">Phosphopantetheine</keyword>
<dbReference type="GO" id="GO:0043041">
    <property type="term" value="P:amino acid activation for nonribosomal peptide biosynthetic process"/>
    <property type="evidence" value="ECO:0007669"/>
    <property type="project" value="TreeGrafter"/>
</dbReference>
<dbReference type="GO" id="GO:0031177">
    <property type="term" value="F:phosphopantetheine binding"/>
    <property type="evidence" value="ECO:0007669"/>
    <property type="project" value="InterPro"/>
</dbReference>
<evidence type="ECO:0000256" key="2">
    <source>
        <dbReference type="ARBA" id="ARBA00022553"/>
    </source>
</evidence>
<reference evidence="4" key="1">
    <citation type="submission" date="2019-02" db="EMBL/GenBank/DDBJ databases">
        <authorList>
            <person name="Gruber-Vodicka R. H."/>
            <person name="Seah K. B. B."/>
        </authorList>
    </citation>
    <scope>NUCLEOTIDE SEQUENCE</scope>
    <source>
        <strain evidence="4">BECK_M6</strain>
    </source>
</reference>
<dbReference type="Pfam" id="PF00550">
    <property type="entry name" value="PP-binding"/>
    <property type="match status" value="1"/>
</dbReference>
<evidence type="ECO:0000313" key="4">
    <source>
        <dbReference type="EMBL" id="VFJ93718.1"/>
    </source>
</evidence>
<dbReference type="SUPFAM" id="SSF56801">
    <property type="entry name" value="Acetyl-CoA synthetase-like"/>
    <property type="match status" value="1"/>
</dbReference>
<dbReference type="InterPro" id="IPR036736">
    <property type="entry name" value="ACP-like_sf"/>
</dbReference>
<dbReference type="InterPro" id="IPR006162">
    <property type="entry name" value="Ppantetheine_attach_site"/>
</dbReference>
<dbReference type="GO" id="GO:0072330">
    <property type="term" value="P:monocarboxylic acid biosynthetic process"/>
    <property type="evidence" value="ECO:0007669"/>
    <property type="project" value="UniProtKB-ARBA"/>
</dbReference>
<dbReference type="InterPro" id="IPR045851">
    <property type="entry name" value="AMP-bd_C_sf"/>
</dbReference>
<accession>A0A450UMF2</accession>
<dbReference type="GO" id="GO:0044550">
    <property type="term" value="P:secondary metabolite biosynthetic process"/>
    <property type="evidence" value="ECO:0007669"/>
    <property type="project" value="TreeGrafter"/>
</dbReference>
<dbReference type="InterPro" id="IPR029058">
    <property type="entry name" value="AB_hydrolase_fold"/>
</dbReference>
<dbReference type="SUPFAM" id="SSF47336">
    <property type="entry name" value="ACP-like"/>
    <property type="match status" value="1"/>
</dbReference>
<dbReference type="EMBL" id="CAADFH010000033">
    <property type="protein sequence ID" value="VFJ93718.1"/>
    <property type="molecule type" value="Genomic_DNA"/>
</dbReference>